<feature type="region of interest" description="Disordered" evidence="1">
    <location>
        <begin position="46"/>
        <end position="71"/>
    </location>
</feature>
<comment type="caution">
    <text evidence="2">The sequence shown here is derived from an EMBL/GenBank/DDBJ whole genome shotgun (WGS) entry which is preliminary data.</text>
</comment>
<protein>
    <submittedName>
        <fullName evidence="2">Uncharacterized protein</fullName>
    </submittedName>
</protein>
<evidence type="ECO:0000256" key="1">
    <source>
        <dbReference type="SAM" id="MobiDB-lite"/>
    </source>
</evidence>
<organism evidence="2 3">
    <name type="scientific">Haematococcus lacustris</name>
    <name type="common">Green alga</name>
    <name type="synonym">Haematococcus pluvialis</name>
    <dbReference type="NCBI Taxonomy" id="44745"/>
    <lineage>
        <taxon>Eukaryota</taxon>
        <taxon>Viridiplantae</taxon>
        <taxon>Chlorophyta</taxon>
        <taxon>core chlorophytes</taxon>
        <taxon>Chlorophyceae</taxon>
        <taxon>CS clade</taxon>
        <taxon>Chlamydomonadales</taxon>
        <taxon>Haematococcaceae</taxon>
        <taxon>Haematococcus</taxon>
    </lineage>
</organism>
<reference evidence="2 3" key="1">
    <citation type="submission" date="2020-02" db="EMBL/GenBank/DDBJ databases">
        <title>Draft genome sequence of Haematococcus lacustris strain NIES-144.</title>
        <authorList>
            <person name="Morimoto D."/>
            <person name="Nakagawa S."/>
            <person name="Yoshida T."/>
            <person name="Sawayama S."/>
        </authorList>
    </citation>
    <scope>NUCLEOTIDE SEQUENCE [LARGE SCALE GENOMIC DNA]</scope>
    <source>
        <strain evidence="2 3">NIES-144</strain>
    </source>
</reference>
<name>A0A699YP90_HAELA</name>
<accession>A0A699YP90</accession>
<evidence type="ECO:0000313" key="2">
    <source>
        <dbReference type="EMBL" id="GFH08726.1"/>
    </source>
</evidence>
<dbReference type="AlphaFoldDB" id="A0A699YP90"/>
<keyword evidence="3" id="KW-1185">Reference proteome</keyword>
<proteinExistence type="predicted"/>
<dbReference type="Proteomes" id="UP000485058">
    <property type="component" value="Unassembled WGS sequence"/>
</dbReference>
<dbReference type="EMBL" id="BLLF01000180">
    <property type="protein sequence ID" value="GFH08726.1"/>
    <property type="molecule type" value="Genomic_DNA"/>
</dbReference>
<sequence length="71" mass="7393">MPLTSSPARGKQDHAVTAGWPLLTWGVAVAGLRRGWQTPGKLVGWESSKSRLGKQQGEAGRAGWGSSHGAA</sequence>
<gene>
    <name evidence="2" type="ORF">HaLaN_03740</name>
</gene>
<evidence type="ECO:0000313" key="3">
    <source>
        <dbReference type="Proteomes" id="UP000485058"/>
    </source>
</evidence>